<evidence type="ECO:0000259" key="4">
    <source>
        <dbReference type="PROSITE" id="PS50887"/>
    </source>
</evidence>
<sequence>MSLSKQMILFIAGMLMILLVGTFILNFNNTKTFLEHQLVSHSQDTATSLGLSLSSVADGEDTSSMETMINAVFDRGYYSMIALYDVDGKVIYERTNSDSIRGIPNWFIHLIRIKAPMAQSLVQTGWIPVGKLKVESHPGYAYIELWKTTLTLTIWFVIAAVLAIALAIYALRVMLNPLKKLEQQAEAIVKKEYLLQEDLPNTTEFKQVVSAMNTMVHKMKDVFDRDAKMSEKLQKIAYQDSVTGLSNRLHFEMNIDSLIDPKSEALPGAMALVRIQNLKDINDEFGYPIGDKFVKLLSAKLIQHLNFKQMLNARLNGTELISVMPNCRIEIVIKQTEAFLTSVNDILSELNMPEDYLNINIGIIHYEPGQTRGALLTNLDIAVTEAVQKGRNTYCYTANEDEHTDEQIWHDIIERAIKDNRFVLFQQGAYSATRQVHSSELLIRMKDDNGELQSAGFFMPTVIRLHRESEIDRLVAELAASFITSCPHQIVSRLSINLSGATLESAKEREGLLEHIKMHDPKHFSFEVAEDLISDSNSQTRDFLKNLSKQGYEFGIDNFGSQFTKLAFLQDLRPDFIKLDMSFTNVIEKDEQTRSYVASVVDMCTSLDILIIAMGIESDAQRQAFEALGVTTFQGYLYGAPKPLFSPQ</sequence>
<dbReference type="InterPro" id="IPR000160">
    <property type="entry name" value="GGDEF_dom"/>
</dbReference>
<dbReference type="Gene3D" id="3.30.70.270">
    <property type="match status" value="1"/>
</dbReference>
<dbReference type="PROSITE" id="PS50883">
    <property type="entry name" value="EAL"/>
    <property type="match status" value="1"/>
</dbReference>
<dbReference type="PROSITE" id="PS50887">
    <property type="entry name" value="GGDEF"/>
    <property type="match status" value="1"/>
</dbReference>
<keyword evidence="1" id="KW-1133">Transmembrane helix</keyword>
<protein>
    <submittedName>
        <fullName evidence="5">Diguanylate cyclase</fullName>
    </submittedName>
</protein>
<dbReference type="InterPro" id="IPR001633">
    <property type="entry name" value="EAL_dom"/>
</dbReference>
<keyword evidence="1" id="KW-0472">Membrane</keyword>
<dbReference type="SMART" id="SM00267">
    <property type="entry name" value="GGDEF"/>
    <property type="match status" value="1"/>
</dbReference>
<dbReference type="GO" id="GO:0071111">
    <property type="term" value="F:cyclic-guanylate-specific phosphodiesterase activity"/>
    <property type="evidence" value="ECO:0007669"/>
    <property type="project" value="InterPro"/>
</dbReference>
<dbReference type="PROSITE" id="PS50885">
    <property type="entry name" value="HAMP"/>
    <property type="match status" value="1"/>
</dbReference>
<dbReference type="Proteomes" id="UP000027341">
    <property type="component" value="Unassembled WGS sequence"/>
</dbReference>
<dbReference type="InterPro" id="IPR032244">
    <property type="entry name" value="LapD_MoxY_N"/>
</dbReference>
<feature type="domain" description="EAL" evidence="2">
    <location>
        <begin position="406"/>
        <end position="648"/>
    </location>
</feature>
<dbReference type="InterPro" id="IPR050706">
    <property type="entry name" value="Cyclic-di-GMP_PDE-like"/>
</dbReference>
<feature type="transmembrane region" description="Helical" evidence="1">
    <location>
        <begin position="152"/>
        <end position="171"/>
    </location>
</feature>
<evidence type="ECO:0000313" key="6">
    <source>
        <dbReference type="Proteomes" id="UP000027341"/>
    </source>
</evidence>
<reference evidence="5 6" key="1">
    <citation type="submission" date="2014-04" db="EMBL/GenBank/DDBJ databases">
        <title>Draft genome sequence of Hydrogenovibrio marinus MH-110, a model organism for aerobic H2 metabolism.</title>
        <authorList>
            <person name="Cha H.J."/>
            <person name="Jo B.H."/>
            <person name="Hwang B.H."/>
        </authorList>
    </citation>
    <scope>NUCLEOTIDE SEQUENCE [LARGE SCALE GENOMIC DNA]</scope>
    <source>
        <strain evidence="5 6">MH-110</strain>
    </source>
</reference>
<dbReference type="PANTHER" id="PTHR33121">
    <property type="entry name" value="CYCLIC DI-GMP PHOSPHODIESTERASE PDEF"/>
    <property type="match status" value="1"/>
</dbReference>
<dbReference type="InterPro" id="IPR035919">
    <property type="entry name" value="EAL_sf"/>
</dbReference>
<accession>A0A066ZU91</accession>
<dbReference type="GO" id="GO:0007165">
    <property type="term" value="P:signal transduction"/>
    <property type="evidence" value="ECO:0007669"/>
    <property type="project" value="InterPro"/>
</dbReference>
<feature type="domain" description="GGDEF" evidence="4">
    <location>
        <begin position="266"/>
        <end position="399"/>
    </location>
</feature>
<dbReference type="Gene3D" id="3.20.20.450">
    <property type="entry name" value="EAL domain"/>
    <property type="match status" value="1"/>
</dbReference>
<dbReference type="Pfam" id="PF00990">
    <property type="entry name" value="GGDEF"/>
    <property type="match status" value="1"/>
</dbReference>
<evidence type="ECO:0000259" key="2">
    <source>
        <dbReference type="PROSITE" id="PS50883"/>
    </source>
</evidence>
<dbReference type="NCBIfam" id="TIGR00254">
    <property type="entry name" value="GGDEF"/>
    <property type="match status" value="1"/>
</dbReference>
<dbReference type="Gene3D" id="3.30.110.200">
    <property type="match status" value="1"/>
</dbReference>
<keyword evidence="6" id="KW-1185">Reference proteome</keyword>
<dbReference type="CDD" id="cd01949">
    <property type="entry name" value="GGDEF"/>
    <property type="match status" value="1"/>
</dbReference>
<keyword evidence="1" id="KW-0812">Transmembrane</keyword>
<dbReference type="InterPro" id="IPR042461">
    <property type="entry name" value="LapD_MoxY_peri_C"/>
</dbReference>
<dbReference type="GO" id="GO:0016020">
    <property type="term" value="C:membrane"/>
    <property type="evidence" value="ECO:0007669"/>
    <property type="project" value="InterPro"/>
</dbReference>
<evidence type="ECO:0000259" key="3">
    <source>
        <dbReference type="PROSITE" id="PS50885"/>
    </source>
</evidence>
<dbReference type="STRING" id="28885.EI16_05965"/>
<dbReference type="Pfam" id="PF16448">
    <property type="entry name" value="LapD_MoxY_N"/>
    <property type="match status" value="1"/>
</dbReference>
<name>A0A066ZU91_HYDMR</name>
<proteinExistence type="predicted"/>
<dbReference type="CDD" id="cd01948">
    <property type="entry name" value="EAL"/>
    <property type="match status" value="1"/>
</dbReference>
<dbReference type="PANTHER" id="PTHR33121:SF79">
    <property type="entry name" value="CYCLIC DI-GMP PHOSPHODIESTERASE PDED-RELATED"/>
    <property type="match status" value="1"/>
</dbReference>
<feature type="transmembrane region" description="Helical" evidence="1">
    <location>
        <begin position="7"/>
        <end position="27"/>
    </location>
</feature>
<dbReference type="EMBL" id="JMIU01000001">
    <property type="protein sequence ID" value="KDN95839.1"/>
    <property type="molecule type" value="Genomic_DNA"/>
</dbReference>
<gene>
    <name evidence="5" type="ORF">EI16_05965</name>
</gene>
<organism evidence="5 6">
    <name type="scientific">Hydrogenovibrio marinus</name>
    <dbReference type="NCBI Taxonomy" id="28885"/>
    <lineage>
        <taxon>Bacteria</taxon>
        <taxon>Pseudomonadati</taxon>
        <taxon>Pseudomonadota</taxon>
        <taxon>Gammaproteobacteria</taxon>
        <taxon>Thiotrichales</taxon>
        <taxon>Piscirickettsiaceae</taxon>
        <taxon>Hydrogenovibrio</taxon>
    </lineage>
</organism>
<evidence type="ECO:0000256" key="1">
    <source>
        <dbReference type="SAM" id="Phobius"/>
    </source>
</evidence>
<dbReference type="SUPFAM" id="SSF55073">
    <property type="entry name" value="Nucleotide cyclase"/>
    <property type="match status" value="1"/>
</dbReference>
<feature type="domain" description="HAMP" evidence="3">
    <location>
        <begin position="172"/>
        <end position="224"/>
    </location>
</feature>
<dbReference type="SUPFAM" id="SSF141868">
    <property type="entry name" value="EAL domain-like"/>
    <property type="match status" value="1"/>
</dbReference>
<comment type="caution">
    <text evidence="5">The sequence shown here is derived from an EMBL/GenBank/DDBJ whole genome shotgun (WGS) entry which is preliminary data.</text>
</comment>
<dbReference type="SMART" id="SM00052">
    <property type="entry name" value="EAL"/>
    <property type="match status" value="1"/>
</dbReference>
<dbReference type="InterPro" id="IPR029787">
    <property type="entry name" value="Nucleotide_cyclase"/>
</dbReference>
<dbReference type="AlphaFoldDB" id="A0A066ZU91"/>
<evidence type="ECO:0000313" key="5">
    <source>
        <dbReference type="EMBL" id="KDN95839.1"/>
    </source>
</evidence>
<dbReference type="RefSeq" id="WP_029910769.1">
    <property type="nucleotide sequence ID" value="NZ_AP020335.1"/>
</dbReference>
<dbReference type="Pfam" id="PF00563">
    <property type="entry name" value="EAL"/>
    <property type="match status" value="1"/>
</dbReference>
<dbReference type="InterPro" id="IPR003660">
    <property type="entry name" value="HAMP_dom"/>
</dbReference>
<dbReference type="InterPro" id="IPR043128">
    <property type="entry name" value="Rev_trsase/Diguanyl_cyclase"/>
</dbReference>
<dbReference type="Gene3D" id="6.20.270.20">
    <property type="entry name" value="LapD/MoxY periplasmic domain"/>
    <property type="match status" value="1"/>
</dbReference>